<protein>
    <recommendedName>
        <fullName evidence="2">Chromosome partition protein Smc</fullName>
    </recommendedName>
</protein>
<reference evidence="1" key="1">
    <citation type="submission" date="2019-03" db="EMBL/GenBank/DDBJ databases">
        <title>Single cell metagenomics reveals metabolic interactions within the superorganism composed of flagellate Streblomastix strix and complex community of Bacteroidetes bacteria on its surface.</title>
        <authorList>
            <person name="Treitli S.C."/>
            <person name="Kolisko M."/>
            <person name="Husnik F."/>
            <person name="Keeling P."/>
            <person name="Hampl V."/>
        </authorList>
    </citation>
    <scope>NUCLEOTIDE SEQUENCE</scope>
    <source>
        <strain evidence="1">STM</strain>
    </source>
</reference>
<dbReference type="AlphaFoldDB" id="A0A5J4SQ80"/>
<accession>A0A5J4SQ80</accession>
<organism evidence="1">
    <name type="scientific">termite gut metagenome</name>
    <dbReference type="NCBI Taxonomy" id="433724"/>
    <lineage>
        <taxon>unclassified sequences</taxon>
        <taxon>metagenomes</taxon>
        <taxon>organismal metagenomes</taxon>
    </lineage>
</organism>
<dbReference type="EMBL" id="SNRY01000078">
    <property type="protein sequence ID" value="KAA6348068.1"/>
    <property type="molecule type" value="Genomic_DNA"/>
</dbReference>
<comment type="caution">
    <text evidence="1">The sequence shown here is derived from an EMBL/GenBank/DDBJ whole genome shotgun (WGS) entry which is preliminary data.</text>
</comment>
<name>A0A5J4SQ80_9ZZZZ</name>
<proteinExistence type="predicted"/>
<evidence type="ECO:0000313" key="1">
    <source>
        <dbReference type="EMBL" id="KAA6348068.1"/>
    </source>
</evidence>
<gene>
    <name evidence="1" type="ORF">EZS27_004520</name>
</gene>
<sequence>MRRSENNIELINKRKTKLLTDLKKVRDRLGELNHDLRKPGSFSAREYEKLLDEYNALQIKSRNIEDSLYDEFRMYGRQIENQLKAIT</sequence>
<evidence type="ECO:0008006" key="2">
    <source>
        <dbReference type="Google" id="ProtNLM"/>
    </source>
</evidence>